<dbReference type="Pfam" id="PF03853">
    <property type="entry name" value="YjeF_N"/>
    <property type="match status" value="1"/>
</dbReference>
<comment type="function">
    <text evidence="17">Catalyzes the dehydration of the S-form of NAD(P)HX at the expense of ADP, which is converted to AMP. Together with NAD(P)HX epimerase, which catalyzes the epimerization of the S- and R-forms, the enzyme allows the repair of both epimers of NAD(P)HX, a damaged form of NAD(P)H that is a result of enzymatic or heat-dependent hydration.</text>
</comment>
<gene>
    <name evidence="17" type="primary">nnrD</name>
    <name evidence="18" type="synonym">nnrE</name>
    <name evidence="22" type="ORF">ELS82_05730</name>
</gene>
<feature type="domain" description="YjeF N-terminal" evidence="21">
    <location>
        <begin position="14"/>
        <end position="216"/>
    </location>
</feature>
<comment type="caution">
    <text evidence="22">The sequence shown here is derived from an EMBL/GenBank/DDBJ whole genome shotgun (WGS) entry which is preliminary data.</text>
</comment>
<dbReference type="OrthoDB" id="9806925at2"/>
<feature type="binding site" evidence="17">
    <location>
        <position position="434"/>
    </location>
    <ligand>
        <name>AMP</name>
        <dbReference type="ChEBI" id="CHEBI:456215"/>
    </ligand>
</feature>
<comment type="function">
    <text evidence="14 19">Bifunctional enzyme that catalyzes the epimerization of the S- and R-forms of NAD(P)HX and the dehydration of the S-form of NAD(P)HX at the expense of ADP, which is converted to AMP. This allows the repair of both epimers of NAD(P)HX, a damaged form of NAD(P)H that is a result of enzymatic or heat-dependent hydration.</text>
</comment>
<accession>A0A4Y8WK65</accession>
<dbReference type="PIRSF" id="PIRSF017184">
    <property type="entry name" value="Nnr"/>
    <property type="match status" value="1"/>
</dbReference>
<feature type="binding site" evidence="17">
    <location>
        <position position="435"/>
    </location>
    <ligand>
        <name>(6S)-NADPHX</name>
        <dbReference type="ChEBI" id="CHEBI:64076"/>
    </ligand>
</feature>
<dbReference type="HAMAP" id="MF_01966">
    <property type="entry name" value="NADHX_epimerase"/>
    <property type="match status" value="1"/>
</dbReference>
<evidence type="ECO:0000256" key="17">
    <source>
        <dbReference type="HAMAP-Rule" id="MF_01965"/>
    </source>
</evidence>
<feature type="binding site" evidence="18">
    <location>
        <position position="126"/>
    </location>
    <ligand>
        <name>K(+)</name>
        <dbReference type="ChEBI" id="CHEBI:29103"/>
    </ligand>
</feature>
<dbReference type="GO" id="GO:0046872">
    <property type="term" value="F:metal ion binding"/>
    <property type="evidence" value="ECO:0007669"/>
    <property type="project" value="UniProtKB-UniRule"/>
</dbReference>
<dbReference type="SUPFAM" id="SSF64153">
    <property type="entry name" value="YjeF N-terminal domain-like"/>
    <property type="match status" value="1"/>
</dbReference>
<feature type="domain" description="YjeF C-terminal" evidence="20">
    <location>
        <begin position="226"/>
        <end position="494"/>
    </location>
</feature>
<comment type="catalytic activity">
    <reaction evidence="1 18 19">
        <text>(6R)-NADHX = (6S)-NADHX</text>
        <dbReference type="Rhea" id="RHEA:32215"/>
        <dbReference type="ChEBI" id="CHEBI:64074"/>
        <dbReference type="ChEBI" id="CHEBI:64075"/>
        <dbReference type="EC" id="5.1.99.6"/>
    </reaction>
</comment>
<dbReference type="GO" id="GO:0052856">
    <property type="term" value="F:NAD(P)HX epimerase activity"/>
    <property type="evidence" value="ECO:0007669"/>
    <property type="project" value="UniProtKB-UniRule"/>
</dbReference>
<feature type="binding site" evidence="18">
    <location>
        <position position="159"/>
    </location>
    <ligand>
        <name>(6S)-NADPHX</name>
        <dbReference type="ChEBI" id="CHEBI:64076"/>
    </ligand>
</feature>
<comment type="catalytic activity">
    <reaction evidence="16 17 19">
        <text>(6S)-NADPHX + ADP = AMP + phosphate + NADPH + H(+)</text>
        <dbReference type="Rhea" id="RHEA:32235"/>
        <dbReference type="ChEBI" id="CHEBI:15378"/>
        <dbReference type="ChEBI" id="CHEBI:43474"/>
        <dbReference type="ChEBI" id="CHEBI:57783"/>
        <dbReference type="ChEBI" id="CHEBI:64076"/>
        <dbReference type="ChEBI" id="CHEBI:456215"/>
        <dbReference type="ChEBI" id="CHEBI:456216"/>
        <dbReference type="EC" id="4.2.1.136"/>
    </reaction>
</comment>
<keyword evidence="13" id="KW-0511">Multifunctional enzyme</keyword>
<dbReference type="EC" id="4.2.1.136" evidence="19"/>
<feature type="binding site" evidence="17">
    <location>
        <position position="323"/>
    </location>
    <ligand>
        <name>(6S)-NADPHX</name>
        <dbReference type="ChEBI" id="CHEBI:64076"/>
    </ligand>
</feature>
<evidence type="ECO:0000256" key="2">
    <source>
        <dbReference type="ARBA" id="ARBA00000909"/>
    </source>
</evidence>
<keyword evidence="7 17" id="KW-0067">ATP-binding</keyword>
<keyword evidence="8 17" id="KW-0521">NADP</keyword>
<keyword evidence="5 18" id="KW-0479">Metal-binding</keyword>
<dbReference type="Proteomes" id="UP000297753">
    <property type="component" value="Unassembled WGS sequence"/>
</dbReference>
<keyword evidence="23" id="KW-1185">Reference proteome</keyword>
<evidence type="ECO:0000256" key="18">
    <source>
        <dbReference type="HAMAP-Rule" id="MF_01966"/>
    </source>
</evidence>
<dbReference type="InterPro" id="IPR017953">
    <property type="entry name" value="Carbohydrate_kinase_pred_CS"/>
</dbReference>
<evidence type="ECO:0000256" key="12">
    <source>
        <dbReference type="ARBA" id="ARBA00023239"/>
    </source>
</evidence>
<evidence type="ECO:0000256" key="5">
    <source>
        <dbReference type="ARBA" id="ARBA00022723"/>
    </source>
</evidence>
<organism evidence="22 23">
    <name type="scientific">Vibrio ouci</name>
    <dbReference type="NCBI Taxonomy" id="2499078"/>
    <lineage>
        <taxon>Bacteria</taxon>
        <taxon>Pseudomonadati</taxon>
        <taxon>Pseudomonadota</taxon>
        <taxon>Gammaproteobacteria</taxon>
        <taxon>Vibrionales</taxon>
        <taxon>Vibrionaceae</taxon>
        <taxon>Vibrio</taxon>
    </lineage>
</organism>
<keyword evidence="10 17" id="KW-0520">NAD</keyword>
<dbReference type="PROSITE" id="PS01050">
    <property type="entry name" value="YJEF_C_2"/>
    <property type="match status" value="1"/>
</dbReference>
<dbReference type="Gene3D" id="3.40.1190.20">
    <property type="match status" value="1"/>
</dbReference>
<keyword evidence="11 18" id="KW-0413">Isomerase</keyword>
<dbReference type="InterPro" id="IPR000631">
    <property type="entry name" value="CARKD"/>
</dbReference>
<dbReference type="GO" id="GO:0110051">
    <property type="term" value="P:metabolite repair"/>
    <property type="evidence" value="ECO:0007669"/>
    <property type="project" value="TreeGrafter"/>
</dbReference>
<comment type="cofactor">
    <cofactor evidence="17">
        <name>Mg(2+)</name>
        <dbReference type="ChEBI" id="CHEBI:18420"/>
    </cofactor>
</comment>
<evidence type="ECO:0000256" key="16">
    <source>
        <dbReference type="ARBA" id="ARBA00049209"/>
    </source>
</evidence>
<comment type="catalytic activity">
    <reaction evidence="15 17 19">
        <text>(6S)-NADHX + ADP = AMP + phosphate + NADH + H(+)</text>
        <dbReference type="Rhea" id="RHEA:32223"/>
        <dbReference type="ChEBI" id="CHEBI:15378"/>
        <dbReference type="ChEBI" id="CHEBI:43474"/>
        <dbReference type="ChEBI" id="CHEBI:57945"/>
        <dbReference type="ChEBI" id="CHEBI:64074"/>
        <dbReference type="ChEBI" id="CHEBI:456215"/>
        <dbReference type="ChEBI" id="CHEBI:456216"/>
        <dbReference type="EC" id="4.2.1.136"/>
    </reaction>
</comment>
<sequence length="499" mass="52289">MERLPTRLYTAQQVKQGEQLSAQQAGVGMYTLMQRAGKAVYQHTRNQYPDIKHLSILCGCGNNGGDGFVVAKLAQKDGLDVQLYLYGDEAKISGDAKKAKQEWLSGGGEISSIDSFNAGDAELIVDGLLGTGLSGDVRKPMQAFIEKINEANLPVVSIDIPSGLCSDTGSILGAAMAANSTVTFIGVKQGLMTGHARSVVGELHFAGLGVDEEFGQIVPYSAISLSPEFVKHLLPKRCPTAHKGKHGRLLCIGGNEGYSGAIRLCASAAARTGAGLIRTLCHESSTLALQVGCPEVMTRSWSGESSLLNEALQATDVIAFGPGLGSDSWAQTLMSACKEISKPKVFDADALNMLANMPYVDQQRVITPHPGEAARLLGCSVAEVEQNRFQAVTDLQSKYGGVVVLKGAGTLICDGHDIYVCNAGNPGMATGGMGDVLTGIIAAMLAQGLSLSDAAKVGTLIHSAAADKLANQYGQIGLLASDVIPEARAVIHQWLNGSY</sequence>
<evidence type="ECO:0000256" key="1">
    <source>
        <dbReference type="ARBA" id="ARBA00000013"/>
    </source>
</evidence>
<evidence type="ECO:0000313" key="23">
    <source>
        <dbReference type="Proteomes" id="UP000297753"/>
    </source>
</evidence>
<dbReference type="CDD" id="cd01171">
    <property type="entry name" value="YXKO-related"/>
    <property type="match status" value="1"/>
</dbReference>
<comment type="caution">
    <text evidence="18">Lacks conserved residue(s) required for the propagation of feature annotation.</text>
</comment>
<comment type="function">
    <text evidence="18">Catalyzes the epimerization of the S- and R-forms of NAD(P)HX, a damaged form of NAD(P)H that is a result of enzymatic or heat-dependent hydration. This is a prerequisite for the S-specific NAD(P)H-hydrate dehydratase to allow the repair of both epimers of NAD(P)HX.</text>
</comment>
<dbReference type="NCBIfam" id="TIGR00196">
    <property type="entry name" value="yjeF_cterm"/>
    <property type="match status" value="1"/>
</dbReference>
<dbReference type="EMBL" id="SATR01000005">
    <property type="protein sequence ID" value="TFH92691.1"/>
    <property type="molecule type" value="Genomic_DNA"/>
</dbReference>
<dbReference type="EC" id="5.1.99.6" evidence="19"/>
<proteinExistence type="inferred from homology"/>
<feature type="binding site" evidence="17">
    <location>
        <position position="369"/>
    </location>
    <ligand>
        <name>(6S)-NADPHX</name>
        <dbReference type="ChEBI" id="CHEBI:64076"/>
    </ligand>
</feature>
<reference evidence="22 23" key="1">
    <citation type="submission" date="2019-01" db="EMBL/GenBank/DDBJ databases">
        <title>Vibrio BEI176 sp. nov, a marine bacterium isolated from China: eastern marignal seas.</title>
        <authorList>
            <person name="Li B."/>
        </authorList>
    </citation>
    <scope>NUCLEOTIDE SEQUENCE [LARGE SCALE GENOMIC DNA]</scope>
    <source>
        <strain evidence="22 23">BEI176</strain>
    </source>
</reference>
<dbReference type="NCBIfam" id="TIGR00197">
    <property type="entry name" value="yjeF_nterm"/>
    <property type="match status" value="1"/>
</dbReference>
<keyword evidence="9 18" id="KW-0630">Potassium</keyword>
<dbReference type="PANTHER" id="PTHR12592:SF0">
    <property type="entry name" value="ATP-DEPENDENT (S)-NAD(P)H-HYDRATE DEHYDRATASE"/>
    <property type="match status" value="1"/>
</dbReference>
<dbReference type="SUPFAM" id="SSF53613">
    <property type="entry name" value="Ribokinase-like"/>
    <property type="match status" value="1"/>
</dbReference>
<evidence type="ECO:0000259" key="21">
    <source>
        <dbReference type="PROSITE" id="PS51385"/>
    </source>
</evidence>
<comment type="cofactor">
    <cofactor evidence="18 19">
        <name>K(+)</name>
        <dbReference type="ChEBI" id="CHEBI:29103"/>
    </cofactor>
    <text evidence="18 19">Binds 1 potassium ion per subunit.</text>
</comment>
<evidence type="ECO:0000256" key="15">
    <source>
        <dbReference type="ARBA" id="ARBA00048238"/>
    </source>
</evidence>
<feature type="binding site" evidence="18">
    <location>
        <position position="63"/>
    </location>
    <ligand>
        <name>K(+)</name>
        <dbReference type="ChEBI" id="CHEBI:29103"/>
    </ligand>
</feature>
<evidence type="ECO:0000256" key="3">
    <source>
        <dbReference type="ARBA" id="ARBA00006001"/>
    </source>
</evidence>
<evidence type="ECO:0000256" key="19">
    <source>
        <dbReference type="PIRNR" id="PIRNR017184"/>
    </source>
</evidence>
<protein>
    <recommendedName>
        <fullName evidence="19">Bifunctional NAD(P)H-hydrate repair enzyme</fullName>
    </recommendedName>
    <alternativeName>
        <fullName evidence="19">Nicotinamide nucleotide repair protein</fullName>
    </alternativeName>
    <domain>
        <recommendedName>
            <fullName evidence="19">ADP-dependent (S)-NAD(P)H-hydrate dehydratase</fullName>
            <ecNumber evidence="19">4.2.1.136</ecNumber>
        </recommendedName>
        <alternativeName>
            <fullName evidence="19">ADP-dependent NAD(P)HX dehydratase</fullName>
        </alternativeName>
    </domain>
    <domain>
        <recommendedName>
            <fullName evidence="19">NAD(P)H-hydrate epimerase</fullName>
            <ecNumber evidence="19">5.1.99.6</ecNumber>
        </recommendedName>
    </domain>
</protein>
<evidence type="ECO:0000256" key="14">
    <source>
        <dbReference type="ARBA" id="ARBA00025153"/>
    </source>
</evidence>
<dbReference type="InterPro" id="IPR036652">
    <property type="entry name" value="YjeF_N_dom_sf"/>
</dbReference>
<evidence type="ECO:0000256" key="11">
    <source>
        <dbReference type="ARBA" id="ARBA00023235"/>
    </source>
</evidence>
<evidence type="ECO:0000256" key="8">
    <source>
        <dbReference type="ARBA" id="ARBA00022857"/>
    </source>
</evidence>
<evidence type="ECO:0000256" key="13">
    <source>
        <dbReference type="ARBA" id="ARBA00023268"/>
    </source>
</evidence>
<evidence type="ECO:0000313" key="22">
    <source>
        <dbReference type="EMBL" id="TFH92691.1"/>
    </source>
</evidence>
<evidence type="ECO:0000256" key="10">
    <source>
        <dbReference type="ARBA" id="ARBA00023027"/>
    </source>
</evidence>
<dbReference type="GO" id="GO:0052855">
    <property type="term" value="F:ADP-dependent NAD(P)H-hydrate dehydratase activity"/>
    <property type="evidence" value="ECO:0007669"/>
    <property type="project" value="UniProtKB-UniRule"/>
</dbReference>
<comment type="similarity">
    <text evidence="18">Belongs to the NnrE/AIBP family.</text>
</comment>
<dbReference type="RefSeq" id="WP_134834612.1">
    <property type="nucleotide sequence ID" value="NZ_SATR01000005.1"/>
</dbReference>
<feature type="binding site" evidence="18">
    <location>
        <begin position="130"/>
        <end position="136"/>
    </location>
    <ligand>
        <name>(6S)-NADPHX</name>
        <dbReference type="ChEBI" id="CHEBI:64076"/>
    </ligand>
</feature>
<evidence type="ECO:0000256" key="4">
    <source>
        <dbReference type="ARBA" id="ARBA00009524"/>
    </source>
</evidence>
<comment type="similarity">
    <text evidence="17">Belongs to the NnrD/CARKD family.</text>
</comment>
<dbReference type="PROSITE" id="PS51385">
    <property type="entry name" value="YJEF_N"/>
    <property type="match status" value="1"/>
</dbReference>
<dbReference type="PANTHER" id="PTHR12592">
    <property type="entry name" value="ATP-DEPENDENT (S)-NAD(P)H-HYDRATE DEHYDRATASE FAMILY MEMBER"/>
    <property type="match status" value="1"/>
</dbReference>
<feature type="binding site" evidence="17">
    <location>
        <position position="261"/>
    </location>
    <ligand>
        <name>(6S)-NADPHX</name>
        <dbReference type="ChEBI" id="CHEBI:64076"/>
    </ligand>
</feature>
<comment type="similarity">
    <text evidence="4 19">In the C-terminal section; belongs to the NnrD/CARKD family.</text>
</comment>
<comment type="catalytic activity">
    <reaction evidence="2 18 19">
        <text>(6R)-NADPHX = (6S)-NADPHX</text>
        <dbReference type="Rhea" id="RHEA:32227"/>
        <dbReference type="ChEBI" id="CHEBI:64076"/>
        <dbReference type="ChEBI" id="CHEBI:64077"/>
        <dbReference type="EC" id="5.1.99.6"/>
    </reaction>
</comment>
<evidence type="ECO:0000256" key="9">
    <source>
        <dbReference type="ARBA" id="ARBA00022958"/>
    </source>
</evidence>
<keyword evidence="6 17" id="KW-0547">Nucleotide-binding</keyword>
<dbReference type="GO" id="GO:0046496">
    <property type="term" value="P:nicotinamide nucleotide metabolic process"/>
    <property type="evidence" value="ECO:0007669"/>
    <property type="project" value="UniProtKB-UniRule"/>
</dbReference>
<name>A0A4Y8WK65_9VIBR</name>
<evidence type="ECO:0000259" key="20">
    <source>
        <dbReference type="PROSITE" id="PS51383"/>
    </source>
</evidence>
<feature type="binding site" evidence="18">
    <location>
        <position position="162"/>
    </location>
    <ligand>
        <name>K(+)</name>
        <dbReference type="ChEBI" id="CHEBI:29103"/>
    </ligand>
</feature>
<feature type="binding site" evidence="17">
    <location>
        <begin position="406"/>
        <end position="410"/>
    </location>
    <ligand>
        <name>AMP</name>
        <dbReference type="ChEBI" id="CHEBI:456215"/>
    </ligand>
</feature>
<dbReference type="AlphaFoldDB" id="A0A4Y8WK65"/>
<feature type="binding site" evidence="18">
    <location>
        <begin position="62"/>
        <end position="66"/>
    </location>
    <ligand>
        <name>(6S)-NADPHX</name>
        <dbReference type="ChEBI" id="CHEBI:64076"/>
    </ligand>
</feature>
<comment type="similarity">
    <text evidence="3 19">In the N-terminal section; belongs to the NnrE/AIBP family.</text>
</comment>
<comment type="subunit">
    <text evidence="17">Homotetramer.</text>
</comment>
<keyword evidence="12 17" id="KW-0456">Lyase</keyword>
<evidence type="ECO:0000256" key="6">
    <source>
        <dbReference type="ARBA" id="ARBA00022741"/>
    </source>
</evidence>
<dbReference type="HAMAP" id="MF_01965">
    <property type="entry name" value="NADHX_dehydratase"/>
    <property type="match status" value="1"/>
</dbReference>
<dbReference type="Gene3D" id="3.40.50.10260">
    <property type="entry name" value="YjeF N-terminal domain"/>
    <property type="match status" value="1"/>
</dbReference>
<dbReference type="InterPro" id="IPR030677">
    <property type="entry name" value="Nnr"/>
</dbReference>
<dbReference type="FunFam" id="3.40.50.10260:FF:000003">
    <property type="entry name" value="Multifunctional fusion protein"/>
    <property type="match status" value="1"/>
</dbReference>
<evidence type="ECO:0000256" key="7">
    <source>
        <dbReference type="ARBA" id="ARBA00022840"/>
    </source>
</evidence>
<dbReference type="PROSITE" id="PS51383">
    <property type="entry name" value="YJEF_C_3"/>
    <property type="match status" value="1"/>
</dbReference>
<dbReference type="Pfam" id="PF01256">
    <property type="entry name" value="Carb_kinase"/>
    <property type="match status" value="1"/>
</dbReference>
<dbReference type="InterPro" id="IPR004443">
    <property type="entry name" value="YjeF_N_dom"/>
</dbReference>
<dbReference type="InterPro" id="IPR029056">
    <property type="entry name" value="Ribokinase-like"/>
</dbReference>
<dbReference type="GO" id="GO:0005524">
    <property type="term" value="F:ATP binding"/>
    <property type="evidence" value="ECO:0007669"/>
    <property type="project" value="UniProtKB-UniRule"/>
</dbReference>